<evidence type="ECO:0000313" key="2">
    <source>
        <dbReference type="EMBL" id="OWZ17122.1"/>
    </source>
</evidence>
<dbReference type="Proteomes" id="UP000198211">
    <property type="component" value="Unassembled WGS sequence"/>
</dbReference>
<proteinExistence type="predicted"/>
<feature type="domain" description="MULE transposase" evidence="1">
    <location>
        <begin position="136"/>
        <end position="228"/>
    </location>
</feature>
<accession>A0A225WHT9</accession>
<comment type="caution">
    <text evidence="2">The sequence shown here is derived from an EMBL/GenBank/DDBJ whole genome shotgun (WGS) entry which is preliminary data.</text>
</comment>
<dbReference type="EMBL" id="NBNE01000808">
    <property type="protein sequence ID" value="OWZ17122.1"/>
    <property type="molecule type" value="Genomic_DNA"/>
</dbReference>
<evidence type="ECO:0000313" key="3">
    <source>
        <dbReference type="Proteomes" id="UP000198211"/>
    </source>
</evidence>
<organism evidence="2 3">
    <name type="scientific">Phytophthora megakarya</name>
    <dbReference type="NCBI Taxonomy" id="4795"/>
    <lineage>
        <taxon>Eukaryota</taxon>
        <taxon>Sar</taxon>
        <taxon>Stramenopiles</taxon>
        <taxon>Oomycota</taxon>
        <taxon>Peronosporomycetes</taxon>
        <taxon>Peronosporales</taxon>
        <taxon>Peronosporaceae</taxon>
        <taxon>Phytophthora</taxon>
    </lineage>
</organism>
<gene>
    <name evidence="2" type="ORF">PHMEG_0008975</name>
</gene>
<reference evidence="3" key="1">
    <citation type="submission" date="2017-03" db="EMBL/GenBank/DDBJ databases">
        <title>Phytopthora megakarya and P. palmivora, two closely related causual agents of cacao black pod achieved similar genome size and gene model numbers by different mechanisms.</title>
        <authorList>
            <person name="Ali S."/>
            <person name="Shao J."/>
            <person name="Larry D.J."/>
            <person name="Kronmiller B."/>
            <person name="Shen D."/>
            <person name="Strem M.D."/>
            <person name="Melnick R.L."/>
            <person name="Guiltinan M.J."/>
            <person name="Tyler B.M."/>
            <person name="Meinhardt L.W."/>
            <person name="Bailey B.A."/>
        </authorList>
    </citation>
    <scope>NUCLEOTIDE SEQUENCE [LARGE SCALE GENOMIC DNA]</scope>
    <source>
        <strain evidence="3">zdho120</strain>
    </source>
</reference>
<sequence length="323" mass="36944">MNFSVSIRVTEAGGTVDVTEYMKEATDMIALTRMDLTDERVWKNIRDDFYPEELMIVQYGLTREQVIQRVHRTRRSHFGADLHGVVEVPPLSSVPGTNLPFFQFCRSYMNGTMLERLVGWAHPALIKLLKYKCITLFLDGTFAVHPTHSTIMMIFDNATDLFVPVFFTLCTAKTQDTYWHLMEAVNVAADDKIDPSIVVCDFEEGLQAAAQVQFRDADVVGCYFHFKQACRRKMKALGIPEIETNIAMRKGVLDMLTVIPHEKIEAPATRVPRALVQYVQNKIHSLCMEENATYSASLWELFRSSQNLVKDVQTECVERSRCR</sequence>
<name>A0A225WHT9_9STRA</name>
<dbReference type="InterPro" id="IPR018289">
    <property type="entry name" value="MULE_transposase_dom"/>
</dbReference>
<protein>
    <recommendedName>
        <fullName evidence="1">MULE transposase domain-containing protein</fullName>
    </recommendedName>
</protein>
<dbReference type="OrthoDB" id="125134at2759"/>
<dbReference type="Pfam" id="PF10551">
    <property type="entry name" value="MULE"/>
    <property type="match status" value="1"/>
</dbReference>
<dbReference type="AlphaFoldDB" id="A0A225WHT9"/>
<evidence type="ECO:0000259" key="1">
    <source>
        <dbReference type="Pfam" id="PF10551"/>
    </source>
</evidence>
<keyword evidence="3" id="KW-1185">Reference proteome</keyword>